<name>A0ABS9RR30_9GAMM</name>
<proteinExistence type="predicted"/>
<comment type="caution">
    <text evidence="1">The sequence shown here is derived from an EMBL/GenBank/DDBJ whole genome shotgun (WGS) entry which is preliminary data.</text>
</comment>
<dbReference type="RefSeq" id="WP_146218667.1">
    <property type="nucleotide sequence ID" value="NZ_JAKVPY010000004.1"/>
</dbReference>
<sequence>MPQHEKTIMAFDDQGREYIIDVFVSVRDISDLQHTGATQRGLPSFRTREGHEVTYLGGGEFSVMVPGDEVGVTVRTDDPEFV</sequence>
<gene>
    <name evidence="1" type="ORF">MKP05_04025</name>
</gene>
<keyword evidence="2" id="KW-1185">Reference proteome</keyword>
<organism evidence="1 2">
    <name type="scientific">Halomonas flagellata</name>
    <dbReference type="NCBI Taxonomy" id="2920385"/>
    <lineage>
        <taxon>Bacteria</taxon>
        <taxon>Pseudomonadati</taxon>
        <taxon>Pseudomonadota</taxon>
        <taxon>Gammaproteobacteria</taxon>
        <taxon>Oceanospirillales</taxon>
        <taxon>Halomonadaceae</taxon>
        <taxon>Halomonas</taxon>
    </lineage>
</organism>
<protein>
    <submittedName>
        <fullName evidence="1">Uncharacterized protein</fullName>
    </submittedName>
</protein>
<evidence type="ECO:0000313" key="1">
    <source>
        <dbReference type="EMBL" id="MCH4562299.1"/>
    </source>
</evidence>
<reference evidence="1 2" key="1">
    <citation type="submission" date="2022-02" db="EMBL/GenBank/DDBJ databases">
        <title>Halomonas fukangensis sp. nov., a halophilic bacterium isolated from a bulk soil of Kalidium foliatum at Fukang.</title>
        <authorList>
            <person name="Huang Y."/>
        </authorList>
    </citation>
    <scope>NUCLEOTIDE SEQUENCE [LARGE SCALE GENOMIC DNA]</scope>
    <source>
        <strain evidence="1 2">EGI 63088</strain>
    </source>
</reference>
<accession>A0ABS9RR30</accession>
<evidence type="ECO:0000313" key="2">
    <source>
        <dbReference type="Proteomes" id="UP001202117"/>
    </source>
</evidence>
<dbReference type="EMBL" id="JAKVPY010000004">
    <property type="protein sequence ID" value="MCH4562299.1"/>
    <property type="molecule type" value="Genomic_DNA"/>
</dbReference>
<dbReference type="Proteomes" id="UP001202117">
    <property type="component" value="Unassembled WGS sequence"/>
</dbReference>